<protein>
    <submittedName>
        <fullName evidence="1">Anti-sigma regulatory factor</fullName>
    </submittedName>
</protein>
<name>A0A9D1HPN6_9FIRM</name>
<evidence type="ECO:0000313" key="2">
    <source>
        <dbReference type="Proteomes" id="UP000824175"/>
    </source>
</evidence>
<accession>A0A9D1HPN6</accession>
<dbReference type="AlphaFoldDB" id="A0A9D1HPN6"/>
<dbReference type="Gene3D" id="3.30.565.10">
    <property type="entry name" value="Histidine kinase-like ATPase, C-terminal domain"/>
    <property type="match status" value="1"/>
</dbReference>
<dbReference type="InterPro" id="IPR036890">
    <property type="entry name" value="HATPase_C_sf"/>
</dbReference>
<organism evidence="1 2">
    <name type="scientific">Candidatus Fimiplasma intestinipullorum</name>
    <dbReference type="NCBI Taxonomy" id="2840825"/>
    <lineage>
        <taxon>Bacteria</taxon>
        <taxon>Bacillati</taxon>
        <taxon>Bacillota</taxon>
        <taxon>Clostridia</taxon>
        <taxon>Eubacteriales</taxon>
        <taxon>Candidatus Fimiplasma</taxon>
    </lineage>
</organism>
<proteinExistence type="predicted"/>
<comment type="caution">
    <text evidence="1">The sequence shown here is derived from an EMBL/GenBank/DDBJ whole genome shotgun (WGS) entry which is preliminary data.</text>
</comment>
<evidence type="ECO:0000313" key="1">
    <source>
        <dbReference type="EMBL" id="HIU13204.1"/>
    </source>
</evidence>
<sequence length="136" mass="14727">MKICYEVQKDDYDSAGRVSSQIKKTLKQMGFGPQMIKRVAVSSYESEINLIIHSLGGTLCLEVDDEGIITLACDDVGPGIPNLDLAMQPGYSTASKKAREFGFGAGMGLVNMKRMSSAFDIASSGEGTHIRMVFHD</sequence>
<dbReference type="EMBL" id="DVMJ01000030">
    <property type="protein sequence ID" value="HIU13204.1"/>
    <property type="molecule type" value="Genomic_DNA"/>
</dbReference>
<reference evidence="1" key="1">
    <citation type="submission" date="2020-10" db="EMBL/GenBank/DDBJ databases">
        <authorList>
            <person name="Gilroy R."/>
        </authorList>
    </citation>
    <scope>NUCLEOTIDE SEQUENCE</scope>
    <source>
        <strain evidence="1">CHK195-11698</strain>
    </source>
</reference>
<reference evidence="1" key="2">
    <citation type="journal article" date="2021" name="PeerJ">
        <title>Extensive microbial diversity within the chicken gut microbiome revealed by metagenomics and culture.</title>
        <authorList>
            <person name="Gilroy R."/>
            <person name="Ravi A."/>
            <person name="Getino M."/>
            <person name="Pursley I."/>
            <person name="Horton D.L."/>
            <person name="Alikhan N.F."/>
            <person name="Baker D."/>
            <person name="Gharbi K."/>
            <person name="Hall N."/>
            <person name="Watson M."/>
            <person name="Adriaenssens E.M."/>
            <person name="Foster-Nyarko E."/>
            <person name="Jarju S."/>
            <person name="Secka A."/>
            <person name="Antonio M."/>
            <person name="Oren A."/>
            <person name="Chaudhuri R.R."/>
            <person name="La Ragione R."/>
            <person name="Hildebrand F."/>
            <person name="Pallen M.J."/>
        </authorList>
    </citation>
    <scope>NUCLEOTIDE SEQUENCE</scope>
    <source>
        <strain evidence="1">CHK195-11698</strain>
    </source>
</reference>
<dbReference type="SUPFAM" id="SSF55874">
    <property type="entry name" value="ATPase domain of HSP90 chaperone/DNA topoisomerase II/histidine kinase"/>
    <property type="match status" value="1"/>
</dbReference>
<gene>
    <name evidence="1" type="ORF">IAD15_03955</name>
</gene>
<dbReference type="Proteomes" id="UP000824175">
    <property type="component" value="Unassembled WGS sequence"/>
</dbReference>